<comment type="caution">
    <text evidence="1">The sequence shown here is derived from an EMBL/GenBank/DDBJ whole genome shotgun (WGS) entry which is preliminary data.</text>
</comment>
<protein>
    <submittedName>
        <fullName evidence="1">Uncharacterized protein</fullName>
    </submittedName>
</protein>
<dbReference type="EMBL" id="QJPH01000314">
    <property type="protein sequence ID" value="PZN78700.1"/>
    <property type="molecule type" value="Genomic_DNA"/>
</dbReference>
<reference evidence="1 2" key="1">
    <citation type="journal article" date="2018" name="Aquat. Microb. Ecol.">
        <title>Gammaproteobacterial methanotrophs dominate.</title>
        <authorList>
            <person name="Rissanen A.J."/>
            <person name="Saarenheimo J."/>
            <person name="Tiirola M."/>
            <person name="Peura S."/>
            <person name="Aalto S.L."/>
            <person name="Karvinen A."/>
            <person name="Nykanen H."/>
        </authorList>
    </citation>
    <scope>NUCLEOTIDE SEQUENCE [LARGE SCALE GENOMIC DNA]</scope>
    <source>
        <strain evidence="1">AMbin10</strain>
    </source>
</reference>
<gene>
    <name evidence="1" type="ORF">DM484_12535</name>
</gene>
<dbReference type="AlphaFoldDB" id="A0A2W4SU54"/>
<sequence>MLFLLKVLFFISRMTIASEDLVIVQPDGCVCGVRRLVAHGSESGDESPHSTFGWLNDDQGQLNNVIN</sequence>
<organism evidence="1 2">
    <name type="scientific">Candidatus Methylumidiphilus alinenensis</name>
    <dbReference type="NCBI Taxonomy" id="2202197"/>
    <lineage>
        <taxon>Bacteria</taxon>
        <taxon>Pseudomonadati</taxon>
        <taxon>Pseudomonadota</taxon>
        <taxon>Gammaproteobacteria</taxon>
        <taxon>Methylococcales</taxon>
        <taxon>Candidatus Methylumidiphilus</taxon>
    </lineage>
</organism>
<accession>A0A2W4SU54</accession>
<evidence type="ECO:0000313" key="2">
    <source>
        <dbReference type="Proteomes" id="UP000249396"/>
    </source>
</evidence>
<dbReference type="Proteomes" id="UP000249396">
    <property type="component" value="Unassembled WGS sequence"/>
</dbReference>
<proteinExistence type="predicted"/>
<name>A0A2W4SU54_9GAMM</name>
<evidence type="ECO:0000313" key="1">
    <source>
        <dbReference type="EMBL" id="PZN78700.1"/>
    </source>
</evidence>